<name>A0ABN0NWZ7_TRELE</name>
<dbReference type="InterPro" id="IPR050680">
    <property type="entry name" value="YpeA/RimI_acetyltransf"/>
</dbReference>
<keyword evidence="1" id="KW-0808">Transferase</keyword>
<dbReference type="EMBL" id="AWVH01000039">
    <property type="protein sequence ID" value="ERJ91942.1"/>
    <property type="molecule type" value="Genomic_DNA"/>
</dbReference>
<evidence type="ECO:0000313" key="5">
    <source>
        <dbReference type="Proteomes" id="UP000016649"/>
    </source>
</evidence>
<dbReference type="PANTHER" id="PTHR43420">
    <property type="entry name" value="ACETYLTRANSFERASE"/>
    <property type="match status" value="1"/>
</dbReference>
<gene>
    <name evidence="4" type="ORF">HMPREF9193_01600</name>
</gene>
<feature type="domain" description="N-acetyltransferase" evidence="3">
    <location>
        <begin position="1"/>
        <end position="85"/>
    </location>
</feature>
<keyword evidence="2" id="KW-0012">Acyltransferase</keyword>
<dbReference type="PROSITE" id="PS51186">
    <property type="entry name" value="GNAT"/>
    <property type="match status" value="1"/>
</dbReference>
<dbReference type="RefSeq" id="WP_021687801.1">
    <property type="nucleotide sequence ID" value="NZ_KI260569.1"/>
</dbReference>
<keyword evidence="5" id="KW-1185">Reference proteome</keyword>
<evidence type="ECO:0000256" key="1">
    <source>
        <dbReference type="ARBA" id="ARBA00022679"/>
    </source>
</evidence>
<evidence type="ECO:0000313" key="4">
    <source>
        <dbReference type="EMBL" id="ERJ91942.1"/>
    </source>
</evidence>
<dbReference type="Pfam" id="PF00583">
    <property type="entry name" value="Acetyltransf_1"/>
    <property type="match status" value="1"/>
</dbReference>
<proteinExistence type="predicted"/>
<evidence type="ECO:0000259" key="3">
    <source>
        <dbReference type="PROSITE" id="PS51186"/>
    </source>
</evidence>
<dbReference type="CDD" id="cd04301">
    <property type="entry name" value="NAT_SF"/>
    <property type="match status" value="1"/>
</dbReference>
<evidence type="ECO:0000256" key="2">
    <source>
        <dbReference type="ARBA" id="ARBA00023315"/>
    </source>
</evidence>
<reference evidence="4 5" key="1">
    <citation type="submission" date="2013-08" db="EMBL/GenBank/DDBJ databases">
        <authorList>
            <person name="Weinstock G."/>
            <person name="Sodergren E."/>
            <person name="Wylie T."/>
            <person name="Fulton L."/>
            <person name="Fulton R."/>
            <person name="Fronick C."/>
            <person name="O'Laughlin M."/>
            <person name="Godfrey J."/>
            <person name="Miner T."/>
            <person name="Herter B."/>
            <person name="Appelbaum E."/>
            <person name="Cordes M."/>
            <person name="Lek S."/>
            <person name="Wollam A."/>
            <person name="Pepin K.H."/>
            <person name="Palsikar V.B."/>
            <person name="Mitreva M."/>
            <person name="Wilson R.K."/>
        </authorList>
    </citation>
    <scope>NUCLEOTIDE SEQUENCE [LARGE SCALE GENOMIC DNA]</scope>
    <source>
        <strain evidence="4 5">ATCC 700332</strain>
    </source>
</reference>
<sequence length="86" mass="9760">MAGNDGRRGYIYHTAVHPDYRKRGVGSRLVGAALNVLKKLGIHKVALVVFEKNKDGNAFWEKQGFTMRDDLVYRNKALSNLQRTDI</sequence>
<dbReference type="PANTHER" id="PTHR43420:SF12">
    <property type="entry name" value="N-ACETYLTRANSFERASE DOMAIN-CONTAINING PROTEIN"/>
    <property type="match status" value="1"/>
</dbReference>
<dbReference type="InterPro" id="IPR000182">
    <property type="entry name" value="GNAT_dom"/>
</dbReference>
<dbReference type="Gene3D" id="3.40.630.30">
    <property type="match status" value="1"/>
</dbReference>
<dbReference type="InterPro" id="IPR016181">
    <property type="entry name" value="Acyl_CoA_acyltransferase"/>
</dbReference>
<accession>A0ABN0NWZ7</accession>
<dbReference type="SUPFAM" id="SSF55729">
    <property type="entry name" value="Acyl-CoA N-acyltransferases (Nat)"/>
    <property type="match status" value="1"/>
</dbReference>
<organism evidence="4 5">
    <name type="scientific">Treponema lecithinolyticum ATCC 700332</name>
    <dbReference type="NCBI Taxonomy" id="1321815"/>
    <lineage>
        <taxon>Bacteria</taxon>
        <taxon>Pseudomonadati</taxon>
        <taxon>Spirochaetota</taxon>
        <taxon>Spirochaetia</taxon>
        <taxon>Spirochaetales</taxon>
        <taxon>Treponemataceae</taxon>
        <taxon>Treponema</taxon>
    </lineage>
</organism>
<comment type="caution">
    <text evidence="4">The sequence shown here is derived from an EMBL/GenBank/DDBJ whole genome shotgun (WGS) entry which is preliminary data.</text>
</comment>
<protein>
    <submittedName>
        <fullName evidence="4">Acetyltransferase, GNAT family</fullName>
    </submittedName>
</protein>
<dbReference type="Proteomes" id="UP000016649">
    <property type="component" value="Unassembled WGS sequence"/>
</dbReference>